<dbReference type="PANTHER" id="PTHR12696">
    <property type="entry name" value="TIP120"/>
    <property type="match status" value="1"/>
</dbReference>
<gene>
    <name evidence="6" type="ORF">C6P40_003545</name>
</gene>
<accession>A0A9P6WN75</accession>
<evidence type="ECO:0000313" key="7">
    <source>
        <dbReference type="Proteomes" id="UP000697127"/>
    </source>
</evidence>
<organism evidence="6 7">
    <name type="scientific">Pichia californica</name>
    <dbReference type="NCBI Taxonomy" id="460514"/>
    <lineage>
        <taxon>Eukaryota</taxon>
        <taxon>Fungi</taxon>
        <taxon>Dikarya</taxon>
        <taxon>Ascomycota</taxon>
        <taxon>Saccharomycotina</taxon>
        <taxon>Pichiomycetes</taxon>
        <taxon>Pichiales</taxon>
        <taxon>Pichiaceae</taxon>
        <taxon>Pichia</taxon>
    </lineage>
</organism>
<keyword evidence="3" id="KW-0833">Ubl conjugation pathway</keyword>
<evidence type="ECO:0000313" key="6">
    <source>
        <dbReference type="EMBL" id="KAG0690234.1"/>
    </source>
</evidence>
<dbReference type="EMBL" id="PUHW01000040">
    <property type="protein sequence ID" value="KAG0690234.1"/>
    <property type="molecule type" value="Genomic_DNA"/>
</dbReference>
<dbReference type="InterPro" id="IPR016024">
    <property type="entry name" value="ARM-type_fold"/>
</dbReference>
<feature type="domain" description="TATA-binding protein interacting (TIP20)" evidence="5">
    <location>
        <begin position="1064"/>
        <end position="1246"/>
    </location>
</feature>
<comment type="caution">
    <text evidence="6">The sequence shown here is derived from an EMBL/GenBank/DDBJ whole genome shotgun (WGS) entry which is preliminary data.</text>
</comment>
<dbReference type="InterPro" id="IPR011989">
    <property type="entry name" value="ARM-like"/>
</dbReference>
<proteinExistence type="inferred from homology"/>
<dbReference type="InterPro" id="IPR039852">
    <property type="entry name" value="CAND1/CAND2"/>
</dbReference>
<name>A0A9P6WN75_9ASCO</name>
<evidence type="ECO:0000256" key="2">
    <source>
        <dbReference type="ARBA" id="ARBA00022737"/>
    </source>
</evidence>
<keyword evidence="7" id="KW-1185">Reference proteome</keyword>
<feature type="region of interest" description="Disordered" evidence="4">
    <location>
        <begin position="327"/>
        <end position="372"/>
    </location>
</feature>
<dbReference type="SUPFAM" id="SSF48371">
    <property type="entry name" value="ARM repeat"/>
    <property type="match status" value="2"/>
</dbReference>
<dbReference type="GO" id="GO:0010265">
    <property type="term" value="P:SCF complex assembly"/>
    <property type="evidence" value="ECO:0007669"/>
    <property type="project" value="InterPro"/>
</dbReference>
<evidence type="ECO:0000256" key="4">
    <source>
        <dbReference type="SAM" id="MobiDB-lite"/>
    </source>
</evidence>
<reference evidence="6" key="1">
    <citation type="submission" date="2020-11" db="EMBL/GenBank/DDBJ databases">
        <title>Kefir isolates.</title>
        <authorList>
            <person name="Marcisauskas S."/>
            <person name="Kim Y."/>
            <person name="Blasche S."/>
        </authorList>
    </citation>
    <scope>NUCLEOTIDE SEQUENCE</scope>
    <source>
        <strain evidence="6">Olga-1</strain>
    </source>
</reference>
<evidence type="ECO:0000259" key="5">
    <source>
        <dbReference type="Pfam" id="PF08623"/>
    </source>
</evidence>
<dbReference type="InterPro" id="IPR013932">
    <property type="entry name" value="TATA-bd_TIP120"/>
</dbReference>
<comment type="similarity">
    <text evidence="1">Belongs to the CAND family.</text>
</comment>
<dbReference type="Pfam" id="PF08623">
    <property type="entry name" value="TIP120"/>
    <property type="match status" value="1"/>
</dbReference>
<dbReference type="AlphaFoldDB" id="A0A9P6WN75"/>
<dbReference type="Gene3D" id="1.25.10.10">
    <property type="entry name" value="Leucine-rich Repeat Variant"/>
    <property type="match status" value="1"/>
</dbReference>
<evidence type="ECO:0000256" key="1">
    <source>
        <dbReference type="ARBA" id="ARBA00007657"/>
    </source>
</evidence>
<sequence length="1257" mass="143611">MSTHRKYIPDLLIMTKDTDPDLRFMALNDLEKEMVNPTVLVSQNQLITYSQILVKCLDDEFSEVRTQSLKCFESIPFRLRQDIIPLIKELICKKPKKISITSTIYTMALHNILKNLPHIEQLYQNVIQIILPEILNDKKKFFTEIDFIEILNDLISYIGNFMTVSQISNTLNWLIDSSFNADTIIAKKSILSCSLLIRNVDDNSTITLFLNNLLKMYNTTTKKTIDNKIVLLSIFSAAIGGNPNLLYFHINQIWEFIIQCLNLNLIDKIDDDYESQQKSNLLRLDSINVLIKLFSCCRGENVEILVVDTLNICQSFLSYDPYHNNDDYLEGNNDDNDDESLNDNDDDDDDDDYDDDAYSDYEQDDDDGDDDDYSWKLRAESISLITVIIQNFPIKLPLIIKYNFNLLMERMSTENNKDVIVKLVESLTFIFEYSSHDGIYYNLLSSKAMAETTAGRRYSDVSMQTDDDPYIILIGQNHQICDCMLKFIGKFHSLASEKIGLLLKLLAKVINCLNGLESNYLQSYIFSLNEYWKGQLTTPDAFIFFQSLLNHESIESFGDGFPYLIEYLTYCLSSDSNHRLITDGLNLLDEIFAKQLGTANDEIVSQFSNTFVQLLCDKITNKNISTEIRLQSLNAIVSLICTVKIDITKTQNILFILSETISTEVLAYNSLIAIAKIINSNKVLDAMTSAWVKSILNYVLQYLNLSELNSLSLKVIKEFAISNLLDNEDGINILKSLDKIHCEKMFSSSNCFDIGIIMTEILKSVNFTNDLSQIISIVVDLSAYDRFDDILPGLMEQLLKQSSDEKLSQLIQQCGKTTDLKISKVLAVLSVVSGNEHSIGSIFENLSANKDVYFSLIFLNQVSKSIDLGVGLRPFLLLFSSDKPNVVNMSIRTVSTIVSKYTEKHLHEFLDYLKQTTYLEPSFKCLSLILNNIEIDIENASDIFTLIIEIQRNLTINVDDNKSFESAASCLGNIVIKYDLLESMLTILSDSTSYMKNLAITIGNTPKYTFMNDNFLKTTSLQLLVKYSELTTNNFIFNPSLLFKEAGISNLNLILNKKPNIAISLMTKLIPNIIESEIKPNKDYIHTQFIGPYKHKIDDGLNYRKQVVDSIYYLFKTLEDNKNLVFLCNIRWALYFNKFFDAGIKDDQSIASVVLLTTLKLFERDPTIFGQDIGNVDIFEGFISRCRKTINKKIADNAVKQDIEKQNNLIKMVIRFLKKSNLLVENNRLILTGNQTASWTAFIHETKSKFPIFNTED</sequence>
<dbReference type="Proteomes" id="UP000697127">
    <property type="component" value="Unassembled WGS sequence"/>
</dbReference>
<keyword evidence="2" id="KW-0677">Repeat</keyword>
<protein>
    <recommendedName>
        <fullName evidence="5">TATA-binding protein interacting (TIP20) domain-containing protein</fullName>
    </recommendedName>
</protein>
<evidence type="ECO:0000256" key="3">
    <source>
        <dbReference type="ARBA" id="ARBA00022786"/>
    </source>
</evidence>